<dbReference type="EMBL" id="QFXC01000013">
    <property type="protein sequence ID" value="RDH81416.1"/>
    <property type="molecule type" value="Genomic_DNA"/>
</dbReference>
<dbReference type="AlphaFoldDB" id="A0A370DB53"/>
<keyword evidence="2" id="KW-1185">Reference proteome</keyword>
<dbReference type="Proteomes" id="UP000254266">
    <property type="component" value="Unassembled WGS sequence"/>
</dbReference>
<proteinExistence type="predicted"/>
<sequence>MDSKSKGQSLAATSSSYISLFFKNKKIPYQKWDIIVDGVNHVIDNKFVIDSILQAEADEQRLIAETLYELDSSGIDINVFLKHLAFESNCLSRIIDNQ</sequence>
<accession>A0A370DB53</accession>
<evidence type="ECO:0000313" key="2">
    <source>
        <dbReference type="Proteomes" id="UP000254266"/>
    </source>
</evidence>
<reference evidence="1 2" key="1">
    <citation type="journal article" date="2018" name="ISME J.">
        <title>Endosymbiont genomes yield clues of tubeworm success.</title>
        <authorList>
            <person name="Li Y."/>
            <person name="Liles M.R."/>
            <person name="Halanych K.M."/>
        </authorList>
    </citation>
    <scope>NUCLEOTIDE SEQUENCE [LARGE SCALE GENOMIC DNA]</scope>
    <source>
        <strain evidence="1">A1464</strain>
    </source>
</reference>
<name>A0A370DB53_9GAMM</name>
<organism evidence="1 2">
    <name type="scientific">endosymbiont of Galathealinum brachiosum</name>
    <dbReference type="NCBI Taxonomy" id="2200906"/>
    <lineage>
        <taxon>Bacteria</taxon>
        <taxon>Pseudomonadati</taxon>
        <taxon>Pseudomonadota</taxon>
        <taxon>Gammaproteobacteria</taxon>
        <taxon>sulfur-oxidizing symbionts</taxon>
    </lineage>
</organism>
<gene>
    <name evidence="1" type="ORF">DIZ80_15120</name>
</gene>
<comment type="caution">
    <text evidence="1">The sequence shown here is derived from an EMBL/GenBank/DDBJ whole genome shotgun (WGS) entry which is preliminary data.</text>
</comment>
<evidence type="ECO:0000313" key="1">
    <source>
        <dbReference type="EMBL" id="RDH81416.1"/>
    </source>
</evidence>
<protein>
    <submittedName>
        <fullName evidence="1">Uncharacterized protein</fullName>
    </submittedName>
</protein>